<gene>
    <name evidence="8" type="ORF">CA2015_3512</name>
    <name evidence="9" type="ORF">CA2015_4268</name>
</gene>
<dbReference type="PANTHER" id="PTHR30349:SF64">
    <property type="entry name" value="PROPHAGE INTEGRASE INTD-RELATED"/>
    <property type="match status" value="1"/>
</dbReference>
<dbReference type="GO" id="GO:0006310">
    <property type="term" value="P:DNA recombination"/>
    <property type="evidence" value="ECO:0007669"/>
    <property type="project" value="UniProtKB-KW"/>
</dbReference>
<evidence type="ECO:0000313" key="10">
    <source>
        <dbReference type="Proteomes" id="UP000036520"/>
    </source>
</evidence>
<evidence type="ECO:0000259" key="7">
    <source>
        <dbReference type="PROSITE" id="PS51900"/>
    </source>
</evidence>
<reference evidence="8 10" key="1">
    <citation type="submission" date="2015-07" db="EMBL/GenBank/DDBJ databases">
        <authorList>
            <person name="Kim K.M."/>
        </authorList>
    </citation>
    <scope>NUCLEOTIDE SEQUENCE [LARGE SCALE GENOMIC DNA]</scope>
    <source>
        <strain evidence="8 10">KCTC 12363</strain>
    </source>
</reference>
<dbReference type="InterPro" id="IPR013762">
    <property type="entry name" value="Integrase-like_cat_sf"/>
</dbReference>
<dbReference type="KEGG" id="camu:CA2015_4268"/>
<dbReference type="InterPro" id="IPR044068">
    <property type="entry name" value="CB"/>
</dbReference>
<dbReference type="RefSeq" id="WP_048643066.1">
    <property type="nucleotide sequence ID" value="NZ_CP012040.1"/>
</dbReference>
<name>A0A0H4PF71_9BACT</name>
<dbReference type="SUPFAM" id="SSF56349">
    <property type="entry name" value="DNA breaking-rejoining enzymes"/>
    <property type="match status" value="1"/>
</dbReference>
<dbReference type="InterPro" id="IPR010998">
    <property type="entry name" value="Integrase_recombinase_N"/>
</dbReference>
<dbReference type="PROSITE" id="PS51898">
    <property type="entry name" value="TYR_RECOMBINASE"/>
    <property type="match status" value="1"/>
</dbReference>
<dbReference type="KEGG" id="camu:CA2015_3512"/>
<dbReference type="OrthoDB" id="9801717at2"/>
<keyword evidence="4" id="KW-0233">DNA recombination</keyword>
<proteinExistence type="inferred from homology"/>
<dbReference type="InterPro" id="IPR011010">
    <property type="entry name" value="DNA_brk_join_enz"/>
</dbReference>
<dbReference type="PROSITE" id="PS51900">
    <property type="entry name" value="CB"/>
    <property type="match status" value="1"/>
</dbReference>
<keyword evidence="2" id="KW-0229">DNA integration</keyword>
<sequence length="269" mass="30879">MYEEMRIRNYSPRTIKTYIAMVSFVSRHFGKSPEFISIAELKSYLFHRVEQDKLSVSTVNQTISAFKILSKDVLGKDWDPVKIKRPRRPKILPVVFSKQEVSLLLNGIQNRKHYCLIALTYAGGLRLNEVINLKFGDIDSDRMQLKIRGGKGYKDRYTLLPKALLSKLRDYYRHYRPKTYLFEGQVIGKPYSESSAQAILKQAMHRAGISKCASFHTLRHSFATHLLEQGTNVRVIQELLGHKSLNTTTVYLHVSNFDSGQVKSPLDGL</sequence>
<feature type="domain" description="Tyr recombinase" evidence="6">
    <location>
        <begin position="91"/>
        <end position="264"/>
    </location>
</feature>
<comment type="similarity">
    <text evidence="1">Belongs to the 'phage' integrase family.</text>
</comment>
<dbReference type="Gene3D" id="1.10.443.10">
    <property type="entry name" value="Intergrase catalytic core"/>
    <property type="match status" value="1"/>
</dbReference>
<dbReference type="PANTHER" id="PTHR30349">
    <property type="entry name" value="PHAGE INTEGRASE-RELATED"/>
    <property type="match status" value="1"/>
</dbReference>
<feature type="domain" description="Core-binding (CB)" evidence="7">
    <location>
        <begin position="1"/>
        <end position="74"/>
    </location>
</feature>
<evidence type="ECO:0000256" key="3">
    <source>
        <dbReference type="ARBA" id="ARBA00023125"/>
    </source>
</evidence>
<dbReference type="Gene3D" id="1.10.150.130">
    <property type="match status" value="1"/>
</dbReference>
<protein>
    <submittedName>
        <fullName evidence="8">Putative integrase</fullName>
    </submittedName>
</protein>
<dbReference type="GO" id="GO:0003677">
    <property type="term" value="F:DNA binding"/>
    <property type="evidence" value="ECO:0007669"/>
    <property type="project" value="UniProtKB-UniRule"/>
</dbReference>
<dbReference type="EMBL" id="CP012040">
    <property type="protein sequence ID" value="AKP53614.1"/>
    <property type="molecule type" value="Genomic_DNA"/>
</dbReference>
<evidence type="ECO:0000256" key="5">
    <source>
        <dbReference type="PROSITE-ProRule" id="PRU01248"/>
    </source>
</evidence>
<evidence type="ECO:0000259" key="6">
    <source>
        <dbReference type="PROSITE" id="PS51898"/>
    </source>
</evidence>
<dbReference type="AlphaFoldDB" id="A0A0H4PF71"/>
<dbReference type="InterPro" id="IPR004107">
    <property type="entry name" value="Integrase_SAM-like_N"/>
</dbReference>
<dbReference type="Pfam" id="PF13495">
    <property type="entry name" value="Phage_int_SAM_4"/>
    <property type="match status" value="1"/>
</dbReference>
<dbReference type="Pfam" id="PF00589">
    <property type="entry name" value="Phage_integrase"/>
    <property type="match status" value="1"/>
</dbReference>
<dbReference type="EMBL" id="CP012040">
    <property type="protein sequence ID" value="AKP52894.1"/>
    <property type="molecule type" value="Genomic_DNA"/>
</dbReference>
<organism evidence="8 10">
    <name type="scientific">Cyclobacterium amurskyense</name>
    <dbReference type="NCBI Taxonomy" id="320787"/>
    <lineage>
        <taxon>Bacteria</taxon>
        <taxon>Pseudomonadati</taxon>
        <taxon>Bacteroidota</taxon>
        <taxon>Cytophagia</taxon>
        <taxon>Cytophagales</taxon>
        <taxon>Cyclobacteriaceae</taxon>
        <taxon>Cyclobacterium</taxon>
    </lineage>
</organism>
<accession>A0A0H4PF71</accession>
<evidence type="ECO:0000313" key="8">
    <source>
        <dbReference type="EMBL" id="AKP52894.1"/>
    </source>
</evidence>
<keyword evidence="3 5" id="KW-0238">DNA-binding</keyword>
<dbReference type="InterPro" id="IPR002104">
    <property type="entry name" value="Integrase_catalytic"/>
</dbReference>
<dbReference type="STRING" id="320787.CA2015_3512"/>
<evidence type="ECO:0000256" key="1">
    <source>
        <dbReference type="ARBA" id="ARBA00008857"/>
    </source>
</evidence>
<dbReference type="GO" id="GO:0015074">
    <property type="term" value="P:DNA integration"/>
    <property type="evidence" value="ECO:0007669"/>
    <property type="project" value="UniProtKB-KW"/>
</dbReference>
<keyword evidence="10" id="KW-1185">Reference proteome</keyword>
<evidence type="ECO:0000256" key="4">
    <source>
        <dbReference type="ARBA" id="ARBA00023172"/>
    </source>
</evidence>
<dbReference type="InterPro" id="IPR050090">
    <property type="entry name" value="Tyrosine_recombinase_XerCD"/>
</dbReference>
<evidence type="ECO:0000256" key="2">
    <source>
        <dbReference type="ARBA" id="ARBA00022908"/>
    </source>
</evidence>
<dbReference type="Proteomes" id="UP000036520">
    <property type="component" value="Chromosome"/>
</dbReference>
<evidence type="ECO:0000313" key="9">
    <source>
        <dbReference type="EMBL" id="AKP53614.1"/>
    </source>
</evidence>